<dbReference type="Proteomes" id="UP000295129">
    <property type="component" value="Unassembled WGS sequence"/>
</dbReference>
<proteinExistence type="predicted"/>
<reference evidence="1 2" key="1">
    <citation type="submission" date="2019-03" db="EMBL/GenBank/DDBJ databases">
        <title>Genomic Encyclopedia of Type Strains, Phase IV (KMG-IV): sequencing the most valuable type-strain genomes for metagenomic binning, comparative biology and taxonomic classification.</title>
        <authorList>
            <person name="Goeker M."/>
        </authorList>
    </citation>
    <scope>NUCLEOTIDE SEQUENCE [LARGE SCALE GENOMIC DNA]</scope>
    <source>
        <strain evidence="1 2">DSM 12121</strain>
    </source>
</reference>
<protein>
    <submittedName>
        <fullName evidence="1">Uncharacterized protein</fullName>
    </submittedName>
</protein>
<name>A0A4R6DTC7_9RHOO</name>
<gene>
    <name evidence="1" type="ORF">C7389_11571</name>
</gene>
<comment type="caution">
    <text evidence="1">The sequence shown here is derived from an EMBL/GenBank/DDBJ whole genome shotgun (WGS) entry which is preliminary data.</text>
</comment>
<dbReference type="RefSeq" id="WP_162851763.1">
    <property type="nucleotide sequence ID" value="NZ_SNVV01000015.1"/>
</dbReference>
<organism evidence="1 2">
    <name type="scientific">Azoarcus indigens</name>
    <dbReference type="NCBI Taxonomy" id="29545"/>
    <lineage>
        <taxon>Bacteria</taxon>
        <taxon>Pseudomonadati</taxon>
        <taxon>Pseudomonadota</taxon>
        <taxon>Betaproteobacteria</taxon>
        <taxon>Rhodocyclales</taxon>
        <taxon>Zoogloeaceae</taxon>
        <taxon>Azoarcus</taxon>
    </lineage>
</organism>
<sequence>METKVNRVLMGFGLLAGLALGVGNPGGSIALAFAGAASAWLLRHGFLQRKGACQRP</sequence>
<accession>A0A4R6DTC7</accession>
<dbReference type="AlphaFoldDB" id="A0A4R6DTC7"/>
<dbReference type="EMBL" id="SNVV01000015">
    <property type="protein sequence ID" value="TDN48405.1"/>
    <property type="molecule type" value="Genomic_DNA"/>
</dbReference>
<evidence type="ECO:0000313" key="2">
    <source>
        <dbReference type="Proteomes" id="UP000295129"/>
    </source>
</evidence>
<evidence type="ECO:0000313" key="1">
    <source>
        <dbReference type="EMBL" id="TDN48405.1"/>
    </source>
</evidence>
<keyword evidence="2" id="KW-1185">Reference proteome</keyword>